<dbReference type="EMBL" id="JBJQND010000006">
    <property type="protein sequence ID" value="KAL3874450.1"/>
    <property type="molecule type" value="Genomic_DNA"/>
</dbReference>
<reference evidence="3 4" key="1">
    <citation type="submission" date="2024-11" db="EMBL/GenBank/DDBJ databases">
        <title>Chromosome-level genome assembly of the freshwater bivalve Anodonta woodiana.</title>
        <authorList>
            <person name="Chen X."/>
        </authorList>
    </citation>
    <scope>NUCLEOTIDE SEQUENCE [LARGE SCALE GENOMIC DNA]</scope>
    <source>
        <strain evidence="3">MN2024</strain>
        <tissue evidence="3">Gills</tissue>
    </source>
</reference>
<dbReference type="PANTHER" id="PTHR23252">
    <property type="entry name" value="INTIMAL THICKNESS RECEPTOR-RELATED"/>
    <property type="match status" value="1"/>
</dbReference>
<organism evidence="3 4">
    <name type="scientific">Sinanodonta woodiana</name>
    <name type="common">Chinese pond mussel</name>
    <name type="synonym">Anodonta woodiana</name>
    <dbReference type="NCBI Taxonomy" id="1069815"/>
    <lineage>
        <taxon>Eukaryota</taxon>
        <taxon>Metazoa</taxon>
        <taxon>Spiralia</taxon>
        <taxon>Lophotrochozoa</taxon>
        <taxon>Mollusca</taxon>
        <taxon>Bivalvia</taxon>
        <taxon>Autobranchia</taxon>
        <taxon>Heteroconchia</taxon>
        <taxon>Palaeoheterodonta</taxon>
        <taxon>Unionida</taxon>
        <taxon>Unionoidea</taxon>
        <taxon>Unionidae</taxon>
        <taxon>Unioninae</taxon>
        <taxon>Sinanodonta</taxon>
    </lineage>
</organism>
<keyword evidence="1" id="KW-0812">Transmembrane</keyword>
<evidence type="ECO:0000259" key="2">
    <source>
        <dbReference type="Pfam" id="PF10192"/>
    </source>
</evidence>
<dbReference type="InterPro" id="IPR019336">
    <property type="entry name" value="GPR180/TMEM145_TM"/>
</dbReference>
<feature type="transmembrane region" description="Helical" evidence="1">
    <location>
        <begin position="322"/>
        <end position="344"/>
    </location>
</feature>
<sequence>MKELHLIWTLYSICSVSLRSGALHVKGTWRSNEFYLFLAKFGFQKTDPKYLEDTQGFIFGNITSKTSTKTYITLAVVDSEYFMELYGNSTVSPEKACPYMFNKIDTIAFNPYCKANGPEDFLRNVPCPTNKLCIDEDNQSNVIPNYQFTYRIQDSIHPRFWYISLVSCYRNATKHDCHWYDSTSEPIEIEYDIWLVNGIPSSKHLNPFEHQFSFELHDVFEIYAIFVLFYMFMIPLWLYAYRRQIHCITKIFTSCIILEFTGNILNLIHVLVFAFNGAGVPVFQNIGNAIDLIAQCLFMLFLLLIAKGWTILQMELDSKYTLFCIWGLYTALNCGFFIWNLMAVDIISNVDEWNSYPGYLILGFRLVIMVWFIIQLRLTFSNCKQPQRLDFFQQFGAYYLVWFIYMPILAVIATQLSFLWRYKTMLSITNAADYLSYLVLIHLLWPSRSVLYLIKQEPSITYDLEVAGLLDDMEETEFSQELQKNNDQIVMELHNNIHAKVVGGSPMINGYRNKSLHKAEEEEAVL</sequence>
<feature type="domain" description="GPR180/TMEM145 transmembrane" evidence="2">
    <location>
        <begin position="225"/>
        <end position="440"/>
    </location>
</feature>
<feature type="transmembrane region" description="Helical" evidence="1">
    <location>
        <begin position="397"/>
        <end position="422"/>
    </location>
</feature>
<proteinExistence type="predicted"/>
<dbReference type="Proteomes" id="UP001634394">
    <property type="component" value="Unassembled WGS sequence"/>
</dbReference>
<protein>
    <recommendedName>
        <fullName evidence="2">GPR180/TMEM145 transmembrane domain-containing protein</fullName>
    </recommendedName>
</protein>
<feature type="transmembrane region" description="Helical" evidence="1">
    <location>
        <begin position="292"/>
        <end position="310"/>
    </location>
</feature>
<feature type="transmembrane region" description="Helical" evidence="1">
    <location>
        <begin position="251"/>
        <end position="272"/>
    </location>
</feature>
<feature type="transmembrane region" description="Helical" evidence="1">
    <location>
        <begin position="220"/>
        <end position="239"/>
    </location>
</feature>
<dbReference type="AlphaFoldDB" id="A0ABD3WPP3"/>
<feature type="transmembrane region" description="Helical" evidence="1">
    <location>
        <begin position="356"/>
        <end position="376"/>
    </location>
</feature>
<evidence type="ECO:0000313" key="4">
    <source>
        <dbReference type="Proteomes" id="UP001634394"/>
    </source>
</evidence>
<comment type="caution">
    <text evidence="3">The sequence shown here is derived from an EMBL/GenBank/DDBJ whole genome shotgun (WGS) entry which is preliminary data.</text>
</comment>
<evidence type="ECO:0000256" key="1">
    <source>
        <dbReference type="SAM" id="Phobius"/>
    </source>
</evidence>
<evidence type="ECO:0000313" key="3">
    <source>
        <dbReference type="EMBL" id="KAL3874450.1"/>
    </source>
</evidence>
<keyword evidence="4" id="KW-1185">Reference proteome</keyword>
<name>A0ABD3WPP3_SINWO</name>
<keyword evidence="1" id="KW-1133">Transmembrane helix</keyword>
<gene>
    <name evidence="3" type="ORF">ACJMK2_037461</name>
</gene>
<dbReference type="PANTHER" id="PTHR23252:SF43">
    <property type="entry name" value="INTIMAL THICKNESS RELATED RECEPTOR IRP DOMAIN-CONTAINING PROTEIN"/>
    <property type="match status" value="1"/>
</dbReference>
<accession>A0ABD3WPP3</accession>
<dbReference type="Pfam" id="PF10192">
    <property type="entry name" value="GPR180-TMEM145_TM"/>
    <property type="match status" value="1"/>
</dbReference>
<dbReference type="InterPro" id="IPR047831">
    <property type="entry name" value="GPR180/TMEM145"/>
</dbReference>
<keyword evidence="1" id="KW-0472">Membrane</keyword>